<dbReference type="SFLD" id="SFLDS00003">
    <property type="entry name" value="Haloacid_Dehalogenase"/>
    <property type="match status" value="1"/>
</dbReference>
<keyword evidence="6" id="KW-0904">Protein phosphatase</keyword>
<dbReference type="Proteomes" id="UP001347796">
    <property type="component" value="Unassembled WGS sequence"/>
</dbReference>
<accession>A0AAN8PXD4</accession>
<dbReference type="GO" id="GO:0003993">
    <property type="term" value="F:acid phosphatase activity"/>
    <property type="evidence" value="ECO:0007669"/>
    <property type="project" value="TreeGrafter"/>
</dbReference>
<evidence type="ECO:0000256" key="1">
    <source>
        <dbReference type="ARBA" id="ARBA00001946"/>
    </source>
</evidence>
<dbReference type="GO" id="GO:0046872">
    <property type="term" value="F:metal ion binding"/>
    <property type="evidence" value="ECO:0007669"/>
    <property type="project" value="UniProtKB-KW"/>
</dbReference>
<evidence type="ECO:0000256" key="6">
    <source>
        <dbReference type="ARBA" id="ARBA00022912"/>
    </source>
</evidence>
<dbReference type="NCBIfam" id="TIGR01685">
    <property type="entry name" value="MDP-1"/>
    <property type="match status" value="1"/>
</dbReference>
<dbReference type="Gene3D" id="3.40.50.1000">
    <property type="entry name" value="HAD superfamily/HAD-like"/>
    <property type="match status" value="1"/>
</dbReference>
<comment type="caution">
    <text evidence="10">The sequence shown here is derived from an EMBL/GenBank/DDBJ whole genome shotgun (WGS) entry which is preliminary data.</text>
</comment>
<organism evidence="10 11">
    <name type="scientific">Patella caerulea</name>
    <name type="common">Rayed Mediterranean limpet</name>
    <dbReference type="NCBI Taxonomy" id="87958"/>
    <lineage>
        <taxon>Eukaryota</taxon>
        <taxon>Metazoa</taxon>
        <taxon>Spiralia</taxon>
        <taxon>Lophotrochozoa</taxon>
        <taxon>Mollusca</taxon>
        <taxon>Gastropoda</taxon>
        <taxon>Patellogastropoda</taxon>
        <taxon>Patelloidea</taxon>
        <taxon>Patellidae</taxon>
        <taxon>Patella</taxon>
    </lineage>
</organism>
<evidence type="ECO:0000256" key="3">
    <source>
        <dbReference type="ARBA" id="ARBA00022723"/>
    </source>
</evidence>
<evidence type="ECO:0000256" key="8">
    <source>
        <dbReference type="ARBA" id="ARBA00055318"/>
    </source>
</evidence>
<keyword evidence="3" id="KW-0479">Metal-binding</keyword>
<dbReference type="CDD" id="cd07501">
    <property type="entry name" value="HAD_MDP-1_like"/>
    <property type="match status" value="1"/>
</dbReference>
<comment type="catalytic activity">
    <reaction evidence="7">
        <text>O-phospho-L-tyrosyl-[protein] + H2O = L-tyrosyl-[protein] + phosphate</text>
        <dbReference type="Rhea" id="RHEA:10684"/>
        <dbReference type="Rhea" id="RHEA-COMP:10136"/>
        <dbReference type="Rhea" id="RHEA-COMP:20101"/>
        <dbReference type="ChEBI" id="CHEBI:15377"/>
        <dbReference type="ChEBI" id="CHEBI:43474"/>
        <dbReference type="ChEBI" id="CHEBI:46858"/>
        <dbReference type="ChEBI" id="CHEBI:61978"/>
        <dbReference type="EC" id="3.1.3.48"/>
    </reaction>
</comment>
<evidence type="ECO:0000256" key="2">
    <source>
        <dbReference type="ARBA" id="ARBA00013064"/>
    </source>
</evidence>
<dbReference type="EC" id="3.1.3.48" evidence="2"/>
<evidence type="ECO:0000313" key="11">
    <source>
        <dbReference type="Proteomes" id="UP001347796"/>
    </source>
</evidence>
<evidence type="ECO:0000256" key="7">
    <source>
        <dbReference type="ARBA" id="ARBA00051722"/>
    </source>
</evidence>
<keyword evidence="4" id="KW-0378">Hydrolase</keyword>
<dbReference type="InterPro" id="IPR035679">
    <property type="entry name" value="MDP-1_euk"/>
</dbReference>
<dbReference type="NCBIfam" id="TIGR01681">
    <property type="entry name" value="HAD-SF-IIIC"/>
    <property type="match status" value="1"/>
</dbReference>
<comment type="function">
    <text evidence="8">Magnesium-dependent phosphatase which may act as a tyrosine phosphatase.</text>
</comment>
<dbReference type="SUPFAM" id="SSF56784">
    <property type="entry name" value="HAD-like"/>
    <property type="match status" value="1"/>
</dbReference>
<name>A0AAN8PXD4_PATCE</name>
<proteinExistence type="predicted"/>
<dbReference type="SFLD" id="SFLDG01129">
    <property type="entry name" value="C1.5:_HAD__Beta-PGM__Phosphata"/>
    <property type="match status" value="1"/>
</dbReference>
<dbReference type="PANTHER" id="PTHR17901:SF14">
    <property type="entry name" value="MAGNESIUM-DEPENDENT PHOSPHATASE 1"/>
    <property type="match status" value="1"/>
</dbReference>
<dbReference type="InterPro" id="IPR023214">
    <property type="entry name" value="HAD_sf"/>
</dbReference>
<dbReference type="EMBL" id="JAZGQO010000009">
    <property type="protein sequence ID" value="KAK6178515.1"/>
    <property type="molecule type" value="Genomic_DNA"/>
</dbReference>
<dbReference type="InterPro" id="IPR010036">
    <property type="entry name" value="MDP_1_eu_arc"/>
</dbReference>
<evidence type="ECO:0000256" key="4">
    <source>
        <dbReference type="ARBA" id="ARBA00022801"/>
    </source>
</evidence>
<dbReference type="FunFam" id="3.40.50.1000:FF:000127">
    <property type="entry name" value="Magnesium-dependent phosphatase 1"/>
    <property type="match status" value="1"/>
</dbReference>
<keyword evidence="5" id="KW-0460">Magnesium</keyword>
<evidence type="ECO:0000256" key="5">
    <source>
        <dbReference type="ARBA" id="ARBA00022842"/>
    </source>
</evidence>
<dbReference type="Pfam" id="PF12689">
    <property type="entry name" value="Acid_PPase"/>
    <property type="match status" value="1"/>
</dbReference>
<evidence type="ECO:0000313" key="10">
    <source>
        <dbReference type="EMBL" id="KAK6178515.1"/>
    </source>
</evidence>
<dbReference type="SFLD" id="SFLDG01131">
    <property type="entry name" value="C1.5.2:_MDP_Like"/>
    <property type="match status" value="1"/>
</dbReference>
<dbReference type="InterPro" id="IPR010033">
    <property type="entry name" value="HAD_SF_ppase_IIIC"/>
</dbReference>
<gene>
    <name evidence="10" type="ORF">SNE40_013293</name>
</gene>
<dbReference type="GO" id="GO:0004725">
    <property type="term" value="F:protein tyrosine phosphatase activity"/>
    <property type="evidence" value="ECO:0007669"/>
    <property type="project" value="UniProtKB-EC"/>
</dbReference>
<keyword evidence="11" id="KW-1185">Reference proteome</keyword>
<dbReference type="PANTHER" id="PTHR17901">
    <property type="entry name" value="MAGNESIUM-DEPENDENT PHOSPHATASE 1 MDP1"/>
    <property type="match status" value="1"/>
</dbReference>
<sequence length="164" mass="19201">MAQQMKPKIIVFDLDYTLWPFWVDTHVSPPFNKHKDGKVYDQDQQLIKYYTDVPGMLHKLHNDGYTLGVASRTDTPPEAHKLMELFDWDKYFRYKEVYPGNKINHFQQFQSKSGIPYKDMLFFDDEIRNIVDVDKLGVTCIHAADGMSNAVLTEGLQKFQMNNC</sequence>
<protein>
    <recommendedName>
        <fullName evidence="9">Magnesium-dependent phosphatase 1</fullName>
        <ecNumber evidence="2">3.1.3.48</ecNumber>
    </recommendedName>
</protein>
<reference evidence="10 11" key="1">
    <citation type="submission" date="2024-01" db="EMBL/GenBank/DDBJ databases">
        <title>The genome of the rayed Mediterranean limpet Patella caerulea (Linnaeus, 1758).</title>
        <authorList>
            <person name="Anh-Thu Weber A."/>
            <person name="Halstead-Nussloch G."/>
        </authorList>
    </citation>
    <scope>NUCLEOTIDE SEQUENCE [LARGE SCALE GENOMIC DNA]</scope>
    <source>
        <strain evidence="10">AATW-2023a</strain>
        <tissue evidence="10">Whole specimen</tissue>
    </source>
</reference>
<evidence type="ECO:0000256" key="9">
    <source>
        <dbReference type="ARBA" id="ARBA00069981"/>
    </source>
</evidence>
<comment type="cofactor">
    <cofactor evidence="1">
        <name>Mg(2+)</name>
        <dbReference type="ChEBI" id="CHEBI:18420"/>
    </cofactor>
</comment>
<dbReference type="InterPro" id="IPR036412">
    <property type="entry name" value="HAD-like_sf"/>
</dbReference>
<dbReference type="AlphaFoldDB" id="A0AAN8PXD4"/>